<dbReference type="Proteomes" id="UP000193685">
    <property type="component" value="Unassembled WGS sequence"/>
</dbReference>
<dbReference type="OrthoDB" id="2121828at2759"/>
<dbReference type="EMBL" id="MCFI01000004">
    <property type="protein sequence ID" value="ORY85437.1"/>
    <property type="molecule type" value="Genomic_DNA"/>
</dbReference>
<sequence>MSSFELPPTNKNLTSFAVYGFVYLLKTSQASLFVNLRQKLPFTADAIIKFLLFAHTGEAALAFYRSLRAGKSLGDSIKWALSTFVFGFTSLGQQQLVLKRRAY</sequence>
<dbReference type="Pfam" id="PF14934">
    <property type="entry name" value="TMEM254"/>
    <property type="match status" value="1"/>
</dbReference>
<evidence type="ECO:0000313" key="1">
    <source>
        <dbReference type="EMBL" id="ORY85437.1"/>
    </source>
</evidence>
<dbReference type="AlphaFoldDB" id="A0A1Y2FPA9"/>
<name>A0A1Y2FPA9_PROLT</name>
<evidence type="ECO:0000313" key="2">
    <source>
        <dbReference type="Proteomes" id="UP000193685"/>
    </source>
</evidence>
<dbReference type="InterPro" id="IPR028110">
    <property type="entry name" value="TMEM254"/>
</dbReference>
<dbReference type="RefSeq" id="XP_040726919.1">
    <property type="nucleotide sequence ID" value="XM_040871724.1"/>
</dbReference>
<dbReference type="GeneID" id="63788323"/>
<protein>
    <submittedName>
        <fullName evidence="1">Uncharacterized protein</fullName>
    </submittedName>
</protein>
<reference evidence="1 2" key="1">
    <citation type="submission" date="2016-07" db="EMBL/GenBank/DDBJ databases">
        <title>Pervasive Adenine N6-methylation of Active Genes in Fungi.</title>
        <authorList>
            <consortium name="DOE Joint Genome Institute"/>
            <person name="Mondo S.J."/>
            <person name="Dannebaum R.O."/>
            <person name="Kuo R.C."/>
            <person name="Labutti K."/>
            <person name="Haridas S."/>
            <person name="Kuo A."/>
            <person name="Salamov A."/>
            <person name="Ahrendt S.R."/>
            <person name="Lipzen A."/>
            <person name="Sullivan W."/>
            <person name="Andreopoulos W.B."/>
            <person name="Clum A."/>
            <person name="Lindquist E."/>
            <person name="Daum C."/>
            <person name="Ramamoorthy G.K."/>
            <person name="Gryganskyi A."/>
            <person name="Culley D."/>
            <person name="Magnuson J.K."/>
            <person name="James T.Y."/>
            <person name="O'Malley M.A."/>
            <person name="Stajich J.E."/>
            <person name="Spatafora J.W."/>
            <person name="Visel A."/>
            <person name="Grigoriev I.V."/>
        </authorList>
    </citation>
    <scope>NUCLEOTIDE SEQUENCE [LARGE SCALE GENOMIC DNA]</scope>
    <source>
        <strain evidence="1 2">12-1054</strain>
    </source>
</reference>
<comment type="caution">
    <text evidence="1">The sequence shown here is derived from an EMBL/GenBank/DDBJ whole genome shotgun (WGS) entry which is preliminary data.</text>
</comment>
<keyword evidence="2" id="KW-1185">Reference proteome</keyword>
<feature type="non-terminal residue" evidence="1">
    <location>
        <position position="1"/>
    </location>
</feature>
<proteinExistence type="predicted"/>
<accession>A0A1Y2FPA9</accession>
<organism evidence="1 2">
    <name type="scientific">Protomyces lactucae-debilis</name>
    <dbReference type="NCBI Taxonomy" id="2754530"/>
    <lineage>
        <taxon>Eukaryota</taxon>
        <taxon>Fungi</taxon>
        <taxon>Dikarya</taxon>
        <taxon>Ascomycota</taxon>
        <taxon>Taphrinomycotina</taxon>
        <taxon>Taphrinomycetes</taxon>
        <taxon>Taphrinales</taxon>
        <taxon>Protomycetaceae</taxon>
        <taxon>Protomyces</taxon>
    </lineage>
</organism>
<gene>
    <name evidence="1" type="ORF">BCR37DRAFT_397065</name>
</gene>